<dbReference type="AlphaFoldDB" id="A0A1S1LWC9"/>
<comment type="caution">
    <text evidence="1">The sequence shown here is derived from an EMBL/GenBank/DDBJ whole genome shotgun (WGS) entry which is preliminary data.</text>
</comment>
<organism evidence="1 2">
    <name type="scientific">Mycobacteroides chelonae</name>
    <name type="common">Mycobacterium chelonae</name>
    <dbReference type="NCBI Taxonomy" id="1774"/>
    <lineage>
        <taxon>Bacteria</taxon>
        <taxon>Bacillati</taxon>
        <taxon>Actinomycetota</taxon>
        <taxon>Actinomycetes</taxon>
        <taxon>Mycobacteriales</taxon>
        <taxon>Mycobacteriaceae</taxon>
        <taxon>Mycobacteroides</taxon>
    </lineage>
</organism>
<sequence>MTHGLAGFQAGCRCAECAEAESTRMHGIAKAEKTRWREANGEADRQWAAQSGIALVPPDAMRLPWTTEEITVARDPSLSVKEAAAMLDRTPAAVSAKRYKRP</sequence>
<evidence type="ECO:0000313" key="2">
    <source>
        <dbReference type="Proteomes" id="UP000180043"/>
    </source>
</evidence>
<dbReference type="Proteomes" id="UP000180043">
    <property type="component" value="Unassembled WGS sequence"/>
</dbReference>
<protein>
    <submittedName>
        <fullName evidence="1">Uncharacterized protein</fullName>
    </submittedName>
</protein>
<gene>
    <name evidence="1" type="ORF">BKG82_09755</name>
</gene>
<dbReference type="EMBL" id="MLIQ01000013">
    <property type="protein sequence ID" value="OHU58453.1"/>
    <property type="molecule type" value="Genomic_DNA"/>
</dbReference>
<name>A0A1S1LWC9_MYCCH</name>
<dbReference type="RefSeq" id="WP_070940477.1">
    <property type="nucleotide sequence ID" value="NZ_MLII01000030.1"/>
</dbReference>
<reference evidence="1 2" key="1">
    <citation type="submission" date="2016-10" db="EMBL/GenBank/DDBJ databases">
        <title>Evaluation of Human, Veterinary and Environmental Mycobacterium chelonae Isolates by Core Genome Phylogenomic Analysis, Targeted Gene Comparison, and Anti-microbial Susceptibility Patterns: A Tale of Mistaken Identities.</title>
        <authorList>
            <person name="Fogelson S.B."/>
            <person name="Camus A.C."/>
            <person name="Lorenz W."/>
            <person name="Vasireddy R."/>
            <person name="Vasireddy S."/>
            <person name="Smith T."/>
            <person name="Brown-Elliott B.A."/>
            <person name="Wallace R.J.Jr."/>
            <person name="Hasan N.A."/>
            <person name="Reischl U."/>
            <person name="Sanchez S."/>
        </authorList>
    </citation>
    <scope>NUCLEOTIDE SEQUENCE [LARGE SCALE GENOMIC DNA]</scope>
    <source>
        <strain evidence="1 2">15515</strain>
    </source>
</reference>
<proteinExistence type="predicted"/>
<accession>A0A1S1LWC9</accession>
<evidence type="ECO:0000313" key="1">
    <source>
        <dbReference type="EMBL" id="OHU58453.1"/>
    </source>
</evidence>